<sequence length="1291" mass="144935">MSSLNEETDEGQSYLTPGKALSLGAEEKTEIGWQSPASGESAASALRASERRSKSNHDRPSRKLMLEAAGSRLFTEEIDHSGKETMKTSLHQAPAIKDSTSTAQALLDDCPIPALGATVARAPRSKANPTEAVRKSARSAGVADEPVLARAIRLASDKNASTSATPGNPEPSNFTAFQSVPIDKLLSVAQDSCVIFPSASLGPPEKIISLIQARELAQADLAEARHKAEIETAKVQAAAAAAEKDPVVPQEGFVVQSGEDTRDLSNKANPAKKRKETIKQDFTDLELRSLEVGDKFFWCWLPANGHSGGMLMGVRDSTFEVGVVDMGQLYLSTSILHRATKRLLTIIGIYGPADHGRSRAFLEEVTTKVARTNTPLLMGGDFNLIRAACDKNNDHLNWRLIDLFNEHIAAWALREIPRSGARFTWTNRQLNPIRSVLDRVFISPTMESFFPLCTLSAETSLGSDHTPLIFNSGEGLPERSNRFFFETGWFERQDFLPMLQNTWCNLSSKVGGRDIIDWWQFMSGCLRQHLRRWARNLRVDSKHEKESLMAQIMQLDVQADTRGLDEEEWAQRYYLEDQLLQIVSSEEEYWRQRGRVKWALQGDANTAYFHAVANGRRRKCTISSLNLGNETTNDPRKIQIAIYEFYRDLLGSAGSRSCGLSPRTWPPATQVSIEDNNQLMITFSEEELESVVREMKSDTAPGPDGFPVLFFKRFWPDVRLGVLHILNDFMLGRIDISRLNFAILTLIPKVPGADLVSQFRPIALINVIFKIVSKAFAYRLDPIAHKTISLNQTAFIKGRNLLEGPLALIEIVHVLRSKKLGGILLKLDFEKAYDRVNWDFLGEVLRCKGFEEAYIHRVLQLVSGGQTAISINGVIGPYFRNKRGVRQGDPLSPLLFNFIGGALSGILSAAGAAGHLQGVVPHLIPGGISHLQYADDTLILIQNSEENIANLKFQLMCFEDMSGLKINYHKSEVIMMGQPPEEQQRIANKLNCKRGAFPFMYLGLPISDRKLRLEQWLFLVRKLAGRTEPWLSKLLTSGGRLILANACLDSIPIFAMGLFLLHDGIHARFDSHRSKFFWERAGNKRKYHMVNWPSICRPKSSGVLGLLNSKKMNIALLSKWIWKLYQDEASIWAKIIRAKYRDADNLFEGSGQGASQFWKSLHKIKHFFKLGAKHIIGDGRRTFFWTDWWCSDQPIKERFPDLFNICDNPNLSVAEALEAGELFITFRRSLSLEGRRQWIDLGTLVEPFTLSSAKDKLWSGMAKTGDREGLRWLENKLRELYAAVRPSHSSQ</sequence>
<protein>
    <recommendedName>
        <fullName evidence="2">Reverse transcriptase domain-containing protein</fullName>
    </recommendedName>
</protein>
<dbReference type="InterPro" id="IPR000477">
    <property type="entry name" value="RT_dom"/>
</dbReference>
<keyword evidence="4" id="KW-1185">Reference proteome</keyword>
<dbReference type="Gene3D" id="3.60.10.10">
    <property type="entry name" value="Endonuclease/exonuclease/phosphatase"/>
    <property type="match status" value="1"/>
</dbReference>
<comment type="caution">
    <text evidence="3">The sequence shown here is derived from an EMBL/GenBank/DDBJ whole genome shotgun (WGS) entry which is preliminary data.</text>
</comment>
<reference evidence="3" key="1">
    <citation type="submission" date="2023-07" db="EMBL/GenBank/DDBJ databases">
        <title>A chromosome-level genome assembly of Lolium multiflorum.</title>
        <authorList>
            <person name="Chen Y."/>
            <person name="Copetti D."/>
            <person name="Kolliker R."/>
            <person name="Studer B."/>
        </authorList>
    </citation>
    <scope>NUCLEOTIDE SEQUENCE</scope>
    <source>
        <strain evidence="3">02402/16</strain>
        <tissue evidence="3">Leaf</tissue>
    </source>
</reference>
<dbReference type="InterPro" id="IPR036691">
    <property type="entry name" value="Endo/exonu/phosph_ase_sf"/>
</dbReference>
<feature type="compositionally biased region" description="Acidic residues" evidence="1">
    <location>
        <begin position="1"/>
        <end position="10"/>
    </location>
</feature>
<feature type="region of interest" description="Disordered" evidence="1">
    <location>
        <begin position="1"/>
        <end position="95"/>
    </location>
</feature>
<dbReference type="Pfam" id="PF00078">
    <property type="entry name" value="RVT_1"/>
    <property type="match status" value="1"/>
</dbReference>
<accession>A0AAD8RM32</accession>
<feature type="compositionally biased region" description="Basic and acidic residues" evidence="1">
    <location>
        <begin position="74"/>
        <end position="86"/>
    </location>
</feature>
<feature type="compositionally biased region" description="Basic and acidic residues" evidence="1">
    <location>
        <begin position="48"/>
        <end position="65"/>
    </location>
</feature>
<dbReference type="SUPFAM" id="SSF56672">
    <property type="entry name" value="DNA/RNA polymerases"/>
    <property type="match status" value="1"/>
</dbReference>
<feature type="compositionally biased region" description="Low complexity" evidence="1">
    <location>
        <begin position="37"/>
        <end position="47"/>
    </location>
</feature>
<name>A0AAD8RM32_LOLMU</name>
<feature type="domain" description="Reverse transcriptase" evidence="2">
    <location>
        <begin position="728"/>
        <end position="1006"/>
    </location>
</feature>
<dbReference type="PANTHER" id="PTHR33116:SF87">
    <property type="entry name" value="OS01G0158850 PROTEIN"/>
    <property type="match status" value="1"/>
</dbReference>
<gene>
    <name evidence="3" type="ORF">QYE76_002641</name>
</gene>
<dbReference type="Proteomes" id="UP001231189">
    <property type="component" value="Unassembled WGS sequence"/>
</dbReference>
<dbReference type="PROSITE" id="PS50878">
    <property type="entry name" value="RT_POL"/>
    <property type="match status" value="1"/>
</dbReference>
<proteinExistence type="predicted"/>
<dbReference type="SUPFAM" id="SSF56219">
    <property type="entry name" value="DNase I-like"/>
    <property type="match status" value="1"/>
</dbReference>
<evidence type="ECO:0000256" key="1">
    <source>
        <dbReference type="SAM" id="MobiDB-lite"/>
    </source>
</evidence>
<dbReference type="InterPro" id="IPR043502">
    <property type="entry name" value="DNA/RNA_pol_sf"/>
</dbReference>
<dbReference type="CDD" id="cd01650">
    <property type="entry name" value="RT_nLTR_like"/>
    <property type="match status" value="1"/>
</dbReference>
<organism evidence="3 4">
    <name type="scientific">Lolium multiflorum</name>
    <name type="common">Italian ryegrass</name>
    <name type="synonym">Lolium perenne subsp. multiflorum</name>
    <dbReference type="NCBI Taxonomy" id="4521"/>
    <lineage>
        <taxon>Eukaryota</taxon>
        <taxon>Viridiplantae</taxon>
        <taxon>Streptophyta</taxon>
        <taxon>Embryophyta</taxon>
        <taxon>Tracheophyta</taxon>
        <taxon>Spermatophyta</taxon>
        <taxon>Magnoliopsida</taxon>
        <taxon>Liliopsida</taxon>
        <taxon>Poales</taxon>
        <taxon>Poaceae</taxon>
        <taxon>BOP clade</taxon>
        <taxon>Pooideae</taxon>
        <taxon>Poodae</taxon>
        <taxon>Poeae</taxon>
        <taxon>Poeae Chloroplast Group 2 (Poeae type)</taxon>
        <taxon>Loliodinae</taxon>
        <taxon>Loliinae</taxon>
        <taxon>Lolium</taxon>
    </lineage>
</organism>
<evidence type="ECO:0000259" key="2">
    <source>
        <dbReference type="PROSITE" id="PS50878"/>
    </source>
</evidence>
<evidence type="ECO:0000313" key="4">
    <source>
        <dbReference type="Proteomes" id="UP001231189"/>
    </source>
</evidence>
<dbReference type="PANTHER" id="PTHR33116">
    <property type="entry name" value="REVERSE TRANSCRIPTASE ZINC-BINDING DOMAIN-CONTAINING PROTEIN-RELATED-RELATED"/>
    <property type="match status" value="1"/>
</dbReference>
<evidence type="ECO:0000313" key="3">
    <source>
        <dbReference type="EMBL" id="KAK1628326.1"/>
    </source>
</evidence>
<dbReference type="EMBL" id="JAUUTY010000005">
    <property type="protein sequence ID" value="KAK1628326.1"/>
    <property type="molecule type" value="Genomic_DNA"/>
</dbReference>